<protein>
    <submittedName>
        <fullName evidence="1">Uncharacterized protein</fullName>
    </submittedName>
</protein>
<dbReference type="AlphaFoldDB" id="A0A9W8CAU6"/>
<dbReference type="Proteomes" id="UP001059041">
    <property type="component" value="Linkage Group LG2"/>
</dbReference>
<organism evidence="1 2">
    <name type="scientific">Triplophysa rosa</name>
    <name type="common">Cave loach</name>
    <dbReference type="NCBI Taxonomy" id="992332"/>
    <lineage>
        <taxon>Eukaryota</taxon>
        <taxon>Metazoa</taxon>
        <taxon>Chordata</taxon>
        <taxon>Craniata</taxon>
        <taxon>Vertebrata</taxon>
        <taxon>Euteleostomi</taxon>
        <taxon>Actinopterygii</taxon>
        <taxon>Neopterygii</taxon>
        <taxon>Teleostei</taxon>
        <taxon>Ostariophysi</taxon>
        <taxon>Cypriniformes</taxon>
        <taxon>Nemacheilidae</taxon>
        <taxon>Triplophysa</taxon>
    </lineage>
</organism>
<comment type="caution">
    <text evidence="1">The sequence shown here is derived from an EMBL/GenBank/DDBJ whole genome shotgun (WGS) entry which is preliminary data.</text>
</comment>
<proteinExistence type="predicted"/>
<sequence>MPTSISILSASYAWDGPMLRPLSQDQAALTESAFPSPWFAPGSPCSAASLPVLPYLSLSSRDRESRRIDECPSTVDCQQLRHKQDHVVGKLLYRITTGVSALVNIRSVALSIHDDGLLHQRQREPEIDRNLLLVLSVLHSVRVKDNLGSQDTPCVDGSTWQSQCLCMFICFCGLPLYAALVLKELVTSVED</sequence>
<accession>A0A9W8CAU6</accession>
<evidence type="ECO:0000313" key="1">
    <source>
        <dbReference type="EMBL" id="KAI7812982.1"/>
    </source>
</evidence>
<dbReference type="EMBL" id="JAFHDT010000002">
    <property type="protein sequence ID" value="KAI7812982.1"/>
    <property type="molecule type" value="Genomic_DNA"/>
</dbReference>
<name>A0A9W8CAU6_TRIRA</name>
<evidence type="ECO:0000313" key="2">
    <source>
        <dbReference type="Proteomes" id="UP001059041"/>
    </source>
</evidence>
<gene>
    <name evidence="1" type="ORF">IRJ41_013123</name>
</gene>
<keyword evidence="2" id="KW-1185">Reference proteome</keyword>
<reference evidence="1" key="1">
    <citation type="submission" date="2021-02" db="EMBL/GenBank/DDBJ databases">
        <title>Comparative genomics reveals that relaxation of natural selection precedes convergent phenotypic evolution of cavefish.</title>
        <authorList>
            <person name="Peng Z."/>
        </authorList>
    </citation>
    <scope>NUCLEOTIDE SEQUENCE</scope>
    <source>
        <tissue evidence="1">Muscle</tissue>
    </source>
</reference>